<evidence type="ECO:0000313" key="2">
    <source>
        <dbReference type="EMBL" id="KCW62814.1"/>
    </source>
</evidence>
<feature type="region of interest" description="Disordered" evidence="1">
    <location>
        <begin position="94"/>
        <end position="130"/>
    </location>
</feature>
<dbReference type="Gramene" id="KCW62814">
    <property type="protein sequence ID" value="KCW62814"/>
    <property type="gene ID" value="EUGRSUZ_G00402"/>
</dbReference>
<gene>
    <name evidence="2" type="ORF">EUGRSUZ_G00402</name>
</gene>
<reference evidence="2" key="1">
    <citation type="submission" date="2013-07" db="EMBL/GenBank/DDBJ databases">
        <title>The genome of Eucalyptus grandis.</title>
        <authorList>
            <person name="Schmutz J."/>
            <person name="Hayes R."/>
            <person name="Myburg A."/>
            <person name="Tuskan G."/>
            <person name="Grattapaglia D."/>
            <person name="Rokhsar D.S."/>
        </authorList>
    </citation>
    <scope>NUCLEOTIDE SEQUENCE</scope>
    <source>
        <tissue evidence="2">Leaf extractions</tissue>
    </source>
</reference>
<evidence type="ECO:0000256" key="1">
    <source>
        <dbReference type="SAM" id="MobiDB-lite"/>
    </source>
</evidence>
<organism evidence="2">
    <name type="scientific">Eucalyptus grandis</name>
    <name type="common">Flooded gum</name>
    <dbReference type="NCBI Taxonomy" id="71139"/>
    <lineage>
        <taxon>Eukaryota</taxon>
        <taxon>Viridiplantae</taxon>
        <taxon>Streptophyta</taxon>
        <taxon>Embryophyta</taxon>
        <taxon>Tracheophyta</taxon>
        <taxon>Spermatophyta</taxon>
        <taxon>Magnoliopsida</taxon>
        <taxon>eudicotyledons</taxon>
        <taxon>Gunneridae</taxon>
        <taxon>Pentapetalae</taxon>
        <taxon>rosids</taxon>
        <taxon>malvids</taxon>
        <taxon>Myrtales</taxon>
        <taxon>Myrtaceae</taxon>
        <taxon>Myrtoideae</taxon>
        <taxon>Eucalypteae</taxon>
        <taxon>Eucalyptus</taxon>
    </lineage>
</organism>
<dbReference type="InParanoid" id="A0A059B9U0"/>
<proteinExistence type="predicted"/>
<name>A0A059B9U0_EUCGR</name>
<dbReference type="STRING" id="71139.A0A059B9U0"/>
<accession>A0A059B9U0</accession>
<dbReference type="EMBL" id="KK198759">
    <property type="protein sequence ID" value="KCW62814.1"/>
    <property type="molecule type" value="Genomic_DNA"/>
</dbReference>
<sequence>MCNWDVTIGIAQSAMSRIGKHLAAGRRDGCRLTPGELRFIETMYDYGGAEMVEHLREDPERALPLVLSRLQQKHDELMAERSKTREVWKKAFAEHHQPSLGRGDTSAADVEAPGDAGRVSSPPVEAQVEAPENIGVNVRLNLFRTSQCESMPRVSERFCETIISKNLS</sequence>
<protein>
    <submittedName>
        <fullName evidence="2">Uncharacterized protein</fullName>
    </submittedName>
</protein>
<dbReference type="AlphaFoldDB" id="A0A059B9U0"/>